<accession>A0A7W9FC72</accession>
<feature type="domain" description="DUF1731" evidence="2">
    <location>
        <begin position="290"/>
        <end position="323"/>
    </location>
</feature>
<dbReference type="Gene3D" id="3.40.50.720">
    <property type="entry name" value="NAD(P)-binding Rossmann-like Domain"/>
    <property type="match status" value="1"/>
</dbReference>
<proteinExistence type="predicted"/>
<dbReference type="Pfam" id="PF08338">
    <property type="entry name" value="DUF1731"/>
    <property type="match status" value="1"/>
</dbReference>
<dbReference type="InterPro" id="IPR036291">
    <property type="entry name" value="NAD(P)-bd_dom_sf"/>
</dbReference>
<dbReference type="Proteomes" id="UP000517712">
    <property type="component" value="Unassembled WGS sequence"/>
</dbReference>
<gene>
    <name evidence="3" type="ORF">HD600_000381</name>
</gene>
<dbReference type="PANTHER" id="PTHR11092:SF0">
    <property type="entry name" value="EPIMERASE FAMILY PROTEIN SDR39U1"/>
    <property type="match status" value="1"/>
</dbReference>
<dbReference type="RefSeq" id="WP_184281196.1">
    <property type="nucleotide sequence ID" value="NZ_BAAAPG010000002.1"/>
</dbReference>
<organism evidence="3 4">
    <name type="scientific">Microbacterium ginsengiterrae</name>
    <dbReference type="NCBI Taxonomy" id="546115"/>
    <lineage>
        <taxon>Bacteria</taxon>
        <taxon>Bacillati</taxon>
        <taxon>Actinomycetota</taxon>
        <taxon>Actinomycetes</taxon>
        <taxon>Micrococcales</taxon>
        <taxon>Microbacteriaceae</taxon>
        <taxon>Microbacterium</taxon>
    </lineage>
</organism>
<dbReference type="PANTHER" id="PTHR11092">
    <property type="entry name" value="SUGAR NUCLEOTIDE EPIMERASE RELATED"/>
    <property type="match status" value="1"/>
</dbReference>
<dbReference type="Pfam" id="PF01370">
    <property type="entry name" value="Epimerase"/>
    <property type="match status" value="1"/>
</dbReference>
<dbReference type="AlphaFoldDB" id="A0A7W9FC72"/>
<protein>
    <submittedName>
        <fullName evidence="3">NAD dependent epimerase/dehydratase family enzyme</fullName>
    </submittedName>
</protein>
<keyword evidence="4" id="KW-1185">Reference proteome</keyword>
<evidence type="ECO:0000313" key="4">
    <source>
        <dbReference type="Proteomes" id="UP000517712"/>
    </source>
</evidence>
<name>A0A7W9FC72_9MICO</name>
<evidence type="ECO:0000259" key="2">
    <source>
        <dbReference type="Pfam" id="PF08338"/>
    </source>
</evidence>
<dbReference type="InterPro" id="IPR013549">
    <property type="entry name" value="DUF1731"/>
</dbReference>
<comment type="caution">
    <text evidence="3">The sequence shown here is derived from an EMBL/GenBank/DDBJ whole genome shotgun (WGS) entry which is preliminary data.</text>
</comment>
<sequence length="333" mass="36943">MSAPSRLAVIGGGTGFLGTSLKKALEAEGYDVRVIGRTGPDARWDDPASVLRVVDGADLVVGLAGKSVDCRYTTANRDEILRSRVDTTRALSDAIAQSARPPAVWMNASSATVYRYALDRPQTEADEAVDTGFSPDVARTWEAELFRADLPATRRVALRTTIVLGDGPATRVFFRLARFGLGGPQFDGWWFPHRRYRGIGPHPTEPHQPMWVRSKGRQKFSWIHVDDFVGAIRFIRDTPSIHGAVNMSAPTQTDNRTLMATLRRVVGMPIGMPAWRFMLEPAMWVLRVEPELLLKSRWVAPQVLLDAGYRFAHPELEPALRAVRGEKVSSRAT</sequence>
<dbReference type="InterPro" id="IPR001509">
    <property type="entry name" value="Epimerase_deHydtase"/>
</dbReference>
<dbReference type="EMBL" id="JACHMU010000001">
    <property type="protein sequence ID" value="MBB5741884.1"/>
    <property type="molecule type" value="Genomic_DNA"/>
</dbReference>
<dbReference type="SUPFAM" id="SSF51735">
    <property type="entry name" value="NAD(P)-binding Rossmann-fold domains"/>
    <property type="match status" value="1"/>
</dbReference>
<evidence type="ECO:0000259" key="1">
    <source>
        <dbReference type="Pfam" id="PF01370"/>
    </source>
</evidence>
<feature type="domain" description="NAD-dependent epimerase/dehydratase" evidence="1">
    <location>
        <begin position="9"/>
        <end position="127"/>
    </location>
</feature>
<evidence type="ECO:0000313" key="3">
    <source>
        <dbReference type="EMBL" id="MBB5741884.1"/>
    </source>
</evidence>
<reference evidence="3 4" key="1">
    <citation type="submission" date="2020-08" db="EMBL/GenBank/DDBJ databases">
        <title>Sequencing the genomes of 1000 actinobacteria strains.</title>
        <authorList>
            <person name="Klenk H.-P."/>
        </authorList>
    </citation>
    <scope>NUCLEOTIDE SEQUENCE [LARGE SCALE GENOMIC DNA]</scope>
    <source>
        <strain evidence="3 4">DSM 24823</strain>
    </source>
</reference>